<sequence>MHSSRGRYSNNRGGRGRGYGSTVRRGGMELPEKALPFGTVISTLTHEEVKTSFSSGREPRVTGCQYLASFNWLKKGSPTIVVPGLPPKWTPHKQPPQLTEDSGDFFRDINAAQYPKHPIEPAVRAVLSQNPDFIPDEIDLFACGSTMGHLLRFARKSDKTFRFVVEVVDGTVFFIRRENSPDEKIPDLRGYGHTMPEAYTTLDDCVRGSESHQRMIRYGIGGIDCVVRCESDGYLADKGTAVTPASVCAGSFEALQMLAGGKVVPQAAIFDIKTRSVRKKGENILAAEISRLWLRQIPNFIMAYHRSGVFEDIEVLDIRKQILQWETEHADEICVFSAILERVITFARSQAGIAFEICSQQPHVLEFRQVGGQIDSVLPDELKKVWTDCNLDADEESTDGASDEHIGSDAGGGVSIDSGGEDDSDGEPDYTACTERCDYCGHCKY</sequence>
<dbReference type="PANTHER" id="PTHR35179:SF2">
    <property type="entry name" value="START DOMAIN-CONTAINING PROTEIN"/>
    <property type="match status" value="1"/>
</dbReference>
<feature type="compositionally biased region" description="Acidic residues" evidence="1">
    <location>
        <begin position="419"/>
        <end position="428"/>
    </location>
</feature>
<dbReference type="EMBL" id="LAFY01000365">
    <property type="protein sequence ID" value="KJX99111.1"/>
    <property type="molecule type" value="Genomic_DNA"/>
</dbReference>
<dbReference type="Proteomes" id="UP000033647">
    <property type="component" value="Unassembled WGS sequence"/>
</dbReference>
<evidence type="ECO:0000256" key="1">
    <source>
        <dbReference type="SAM" id="MobiDB-lite"/>
    </source>
</evidence>
<proteinExistence type="predicted"/>
<protein>
    <submittedName>
        <fullName evidence="2">Uncharacterized protein</fullName>
    </submittedName>
</protein>
<feature type="region of interest" description="Disordered" evidence="1">
    <location>
        <begin position="1"/>
        <end position="27"/>
    </location>
</feature>
<name>A0A0F4GNY0_9PEZI</name>
<comment type="caution">
    <text evidence="2">The sequence shown here is derived from an EMBL/GenBank/DDBJ whole genome shotgun (WGS) entry which is preliminary data.</text>
</comment>
<feature type="region of interest" description="Disordered" evidence="1">
    <location>
        <begin position="394"/>
        <end position="431"/>
    </location>
</feature>
<dbReference type="PANTHER" id="PTHR35179">
    <property type="entry name" value="PROTEIN CBG02620"/>
    <property type="match status" value="1"/>
</dbReference>
<evidence type="ECO:0000313" key="2">
    <source>
        <dbReference type="EMBL" id="KJX99111.1"/>
    </source>
</evidence>
<dbReference type="AlphaFoldDB" id="A0A0F4GNY0"/>
<dbReference type="OrthoDB" id="5393654at2759"/>
<organism evidence="2 3">
    <name type="scientific">Zymoseptoria brevis</name>
    <dbReference type="NCBI Taxonomy" id="1047168"/>
    <lineage>
        <taxon>Eukaryota</taxon>
        <taxon>Fungi</taxon>
        <taxon>Dikarya</taxon>
        <taxon>Ascomycota</taxon>
        <taxon>Pezizomycotina</taxon>
        <taxon>Dothideomycetes</taxon>
        <taxon>Dothideomycetidae</taxon>
        <taxon>Mycosphaerellales</taxon>
        <taxon>Mycosphaerellaceae</taxon>
        <taxon>Zymoseptoria</taxon>
    </lineage>
</organism>
<dbReference type="STRING" id="1047168.A0A0F4GNY0"/>
<gene>
    <name evidence="2" type="ORF">TI39_contig373g00020</name>
</gene>
<keyword evidence="3" id="KW-1185">Reference proteome</keyword>
<accession>A0A0F4GNY0</accession>
<reference evidence="2 3" key="1">
    <citation type="submission" date="2015-03" db="EMBL/GenBank/DDBJ databases">
        <title>RNA-seq based gene annotation and comparative genomics of four Zymoseptoria species reveal species-specific pathogenicity related genes and transposable element activity.</title>
        <authorList>
            <person name="Grandaubert J."/>
            <person name="Bhattacharyya A."/>
            <person name="Stukenbrock E.H."/>
        </authorList>
    </citation>
    <scope>NUCLEOTIDE SEQUENCE [LARGE SCALE GENOMIC DNA]</scope>
    <source>
        <strain evidence="2 3">Zb18110</strain>
    </source>
</reference>
<evidence type="ECO:0000313" key="3">
    <source>
        <dbReference type="Proteomes" id="UP000033647"/>
    </source>
</evidence>